<dbReference type="AlphaFoldDB" id="A0A8J2L040"/>
<evidence type="ECO:0000313" key="1">
    <source>
        <dbReference type="EMBL" id="CAG7826494.1"/>
    </source>
</evidence>
<proteinExistence type="predicted"/>
<evidence type="ECO:0000313" key="2">
    <source>
        <dbReference type="Proteomes" id="UP000708208"/>
    </source>
</evidence>
<feature type="non-terminal residue" evidence="1">
    <location>
        <position position="1"/>
    </location>
</feature>
<keyword evidence="2" id="KW-1185">Reference proteome</keyword>
<sequence>LCTDRESGQLFSVRASSNQEAFLGCQSGASPVACRRSSCEF</sequence>
<accession>A0A8J2L040</accession>
<comment type="caution">
    <text evidence="1">The sequence shown here is derived from an EMBL/GenBank/DDBJ whole genome shotgun (WGS) entry which is preliminary data.</text>
</comment>
<protein>
    <submittedName>
        <fullName evidence="1">Uncharacterized protein</fullName>
    </submittedName>
</protein>
<dbReference type="EMBL" id="CAJVCH010539930">
    <property type="protein sequence ID" value="CAG7826494.1"/>
    <property type="molecule type" value="Genomic_DNA"/>
</dbReference>
<organism evidence="1 2">
    <name type="scientific">Allacma fusca</name>
    <dbReference type="NCBI Taxonomy" id="39272"/>
    <lineage>
        <taxon>Eukaryota</taxon>
        <taxon>Metazoa</taxon>
        <taxon>Ecdysozoa</taxon>
        <taxon>Arthropoda</taxon>
        <taxon>Hexapoda</taxon>
        <taxon>Collembola</taxon>
        <taxon>Symphypleona</taxon>
        <taxon>Sminthuridae</taxon>
        <taxon>Allacma</taxon>
    </lineage>
</organism>
<gene>
    <name evidence="1" type="ORF">AFUS01_LOCUS36544</name>
</gene>
<reference evidence="1" key="1">
    <citation type="submission" date="2021-06" db="EMBL/GenBank/DDBJ databases">
        <authorList>
            <person name="Hodson N. C."/>
            <person name="Mongue J. A."/>
            <person name="Jaron S. K."/>
        </authorList>
    </citation>
    <scope>NUCLEOTIDE SEQUENCE</scope>
</reference>
<name>A0A8J2L040_9HEXA</name>
<dbReference type="Proteomes" id="UP000708208">
    <property type="component" value="Unassembled WGS sequence"/>
</dbReference>